<comment type="caution">
    <text evidence="1">The sequence shown here is derived from an EMBL/GenBank/DDBJ whole genome shotgun (WGS) entry which is preliminary data.</text>
</comment>
<evidence type="ECO:0000313" key="2">
    <source>
        <dbReference type="Proteomes" id="UP000828048"/>
    </source>
</evidence>
<name>A0ACB7X2K8_9ERIC</name>
<reference evidence="1 2" key="1">
    <citation type="journal article" date="2021" name="Hortic Res">
        <title>High-quality reference genome and annotation aids understanding of berry development for evergreen blueberry (Vaccinium darrowii).</title>
        <authorList>
            <person name="Yu J."/>
            <person name="Hulse-Kemp A.M."/>
            <person name="Babiker E."/>
            <person name="Staton M."/>
        </authorList>
    </citation>
    <scope>NUCLEOTIDE SEQUENCE [LARGE SCALE GENOMIC DNA]</scope>
    <source>
        <strain evidence="2">cv. NJ 8807/NJ 8810</strain>
        <tissue evidence="1">Young leaf</tissue>
    </source>
</reference>
<proteinExistence type="predicted"/>
<protein>
    <submittedName>
        <fullName evidence="1">Uncharacterized protein</fullName>
    </submittedName>
</protein>
<accession>A0ACB7X2K8</accession>
<evidence type="ECO:0000313" key="1">
    <source>
        <dbReference type="EMBL" id="KAH7834918.1"/>
    </source>
</evidence>
<dbReference type="Proteomes" id="UP000828048">
    <property type="component" value="Chromosome 2"/>
</dbReference>
<organism evidence="1 2">
    <name type="scientific">Vaccinium darrowii</name>
    <dbReference type="NCBI Taxonomy" id="229202"/>
    <lineage>
        <taxon>Eukaryota</taxon>
        <taxon>Viridiplantae</taxon>
        <taxon>Streptophyta</taxon>
        <taxon>Embryophyta</taxon>
        <taxon>Tracheophyta</taxon>
        <taxon>Spermatophyta</taxon>
        <taxon>Magnoliopsida</taxon>
        <taxon>eudicotyledons</taxon>
        <taxon>Gunneridae</taxon>
        <taxon>Pentapetalae</taxon>
        <taxon>asterids</taxon>
        <taxon>Ericales</taxon>
        <taxon>Ericaceae</taxon>
        <taxon>Vaccinioideae</taxon>
        <taxon>Vaccinieae</taxon>
        <taxon>Vaccinium</taxon>
    </lineage>
</organism>
<dbReference type="EMBL" id="CM037152">
    <property type="protein sequence ID" value="KAH7834918.1"/>
    <property type="molecule type" value="Genomic_DNA"/>
</dbReference>
<gene>
    <name evidence="1" type="ORF">Vadar_020926</name>
</gene>
<sequence length="389" mass="42659">MSCMELVHMTSEIGEFTSIAFYGIINGSMKLIKGDNHTTDLCLTANKHRVVECCMVKGEGRADKVIELEIDNGNNTDDYDLDSSSSSSGEDEISNSDYEVEDDDALFDVYVDNDEEFDGCNALELTKEHAAVVDELADIDGDEHVVSSDDLRSIDSESDGVNGRVKRPVFNEKTDMAIPTFKVGMEFKSHALFRDDVKEHTIKWGKEITFSKSDKRQMDAGNFDFSDDGHGYGGNPVVAPGGRGLESGLSGKGKGNYFLYACECLCGDERVKKIIELKNKVCSGNDNNFVLINQKGIDPPSLNLLAREGAVNSVDDLTPDCLGWAGLVYEHVLGEEKYTFVENVKNPHSCTILIKGPNDHTIAQIKDAVRDGLKAVKNTIEDESVVLVS</sequence>
<keyword evidence="2" id="KW-1185">Reference proteome</keyword>